<feature type="domain" description="K Homology" evidence="4">
    <location>
        <begin position="360"/>
        <end position="430"/>
    </location>
</feature>
<reference evidence="5 6" key="1">
    <citation type="journal article" date="2014" name="Nat. Genet.">
        <title>Genome sequence of the hot pepper provides insights into the evolution of pungency in Capsicum species.</title>
        <authorList>
            <person name="Kim S."/>
            <person name="Park M."/>
            <person name="Yeom S.I."/>
            <person name="Kim Y.M."/>
            <person name="Lee J.M."/>
            <person name="Lee H.A."/>
            <person name="Seo E."/>
            <person name="Choi J."/>
            <person name="Cheong K."/>
            <person name="Kim K.T."/>
            <person name="Jung K."/>
            <person name="Lee G.W."/>
            <person name="Oh S.K."/>
            <person name="Bae C."/>
            <person name="Kim S.B."/>
            <person name="Lee H.Y."/>
            <person name="Kim S.Y."/>
            <person name="Kim M.S."/>
            <person name="Kang B.C."/>
            <person name="Jo Y.D."/>
            <person name="Yang H.B."/>
            <person name="Jeong H.J."/>
            <person name="Kang W.H."/>
            <person name="Kwon J.K."/>
            <person name="Shin C."/>
            <person name="Lim J.Y."/>
            <person name="Park J.H."/>
            <person name="Huh J.H."/>
            <person name="Kim J.S."/>
            <person name="Kim B.D."/>
            <person name="Cohen O."/>
            <person name="Paran I."/>
            <person name="Suh M.C."/>
            <person name="Lee S.B."/>
            <person name="Kim Y.K."/>
            <person name="Shin Y."/>
            <person name="Noh S.J."/>
            <person name="Park J."/>
            <person name="Seo Y.S."/>
            <person name="Kwon S.Y."/>
            <person name="Kim H.A."/>
            <person name="Park J.M."/>
            <person name="Kim H.J."/>
            <person name="Choi S.B."/>
            <person name="Bosland P.W."/>
            <person name="Reeves G."/>
            <person name="Jo S.H."/>
            <person name="Lee B.W."/>
            <person name="Cho H.T."/>
            <person name="Choi H.S."/>
            <person name="Lee M.S."/>
            <person name="Yu Y."/>
            <person name="Do Choi Y."/>
            <person name="Park B.S."/>
            <person name="van Deynze A."/>
            <person name="Ashrafi H."/>
            <person name="Hill T."/>
            <person name="Kim W.T."/>
            <person name="Pai H.S."/>
            <person name="Ahn H.K."/>
            <person name="Yeam I."/>
            <person name="Giovannoni J.J."/>
            <person name="Rose J.K."/>
            <person name="Sorensen I."/>
            <person name="Lee S.J."/>
            <person name="Kim R.W."/>
            <person name="Choi I.Y."/>
            <person name="Choi B.S."/>
            <person name="Lim J.S."/>
            <person name="Lee Y.H."/>
            <person name="Choi D."/>
        </authorList>
    </citation>
    <scope>NUCLEOTIDE SEQUENCE [LARGE SCALE GENOMIC DNA]</scope>
    <source>
        <strain evidence="6">cv. CM334</strain>
    </source>
</reference>
<dbReference type="InterPro" id="IPR036612">
    <property type="entry name" value="KH_dom_type_1_sf"/>
</dbReference>
<dbReference type="InterPro" id="IPR004087">
    <property type="entry name" value="KH_dom"/>
</dbReference>
<dbReference type="AlphaFoldDB" id="A0A2G2ZXQ1"/>
<dbReference type="Gene3D" id="3.30.310.210">
    <property type="match status" value="1"/>
</dbReference>
<dbReference type="PROSITE" id="PS50084">
    <property type="entry name" value="KH_TYPE_1"/>
    <property type="match status" value="3"/>
</dbReference>
<keyword evidence="6" id="KW-1185">Reference proteome</keyword>
<feature type="compositionally biased region" description="Polar residues" evidence="3">
    <location>
        <begin position="446"/>
        <end position="456"/>
    </location>
</feature>
<dbReference type="STRING" id="4072.A0A2G2ZXQ1"/>
<dbReference type="CDD" id="cd22460">
    <property type="entry name" value="KH-I_PEPPER_rpt2_like"/>
    <property type="match status" value="1"/>
</dbReference>
<dbReference type="CDD" id="cd22459">
    <property type="entry name" value="KH-I_PEPPER_rpt1_like"/>
    <property type="match status" value="1"/>
</dbReference>
<evidence type="ECO:0000256" key="2">
    <source>
        <dbReference type="PROSITE-ProRule" id="PRU00117"/>
    </source>
</evidence>
<dbReference type="Gramene" id="PHT86763">
    <property type="protein sequence ID" value="PHT86763"/>
    <property type="gene ID" value="T459_08869"/>
</dbReference>
<name>A0A2G2ZXQ1_CAPAN</name>
<dbReference type="GO" id="GO:0005737">
    <property type="term" value="C:cytoplasm"/>
    <property type="evidence" value="ECO:0000318"/>
    <property type="project" value="GO_Central"/>
</dbReference>
<keyword evidence="2" id="KW-0694">RNA-binding</keyword>
<dbReference type="Gene3D" id="3.30.1370.10">
    <property type="entry name" value="K Homology domain, type 1"/>
    <property type="match status" value="1"/>
</dbReference>
<dbReference type="InterPro" id="IPR004088">
    <property type="entry name" value="KH_dom_type_1"/>
</dbReference>
<feature type="compositionally biased region" description="Polar residues" evidence="3">
    <location>
        <begin position="274"/>
        <end position="284"/>
    </location>
</feature>
<feature type="region of interest" description="Disordered" evidence="3">
    <location>
        <begin position="320"/>
        <end position="344"/>
    </location>
</feature>
<reference evidence="5 6" key="2">
    <citation type="journal article" date="2017" name="Genome Biol.">
        <title>New reference genome sequences of hot pepper reveal the massive evolution of plant disease-resistance genes by retroduplication.</title>
        <authorList>
            <person name="Kim S."/>
            <person name="Park J."/>
            <person name="Yeom S.I."/>
            <person name="Kim Y.M."/>
            <person name="Seo E."/>
            <person name="Kim K.T."/>
            <person name="Kim M.S."/>
            <person name="Lee J.M."/>
            <person name="Cheong K."/>
            <person name="Shin H.S."/>
            <person name="Kim S.B."/>
            <person name="Han K."/>
            <person name="Lee J."/>
            <person name="Park M."/>
            <person name="Lee H.A."/>
            <person name="Lee H.Y."/>
            <person name="Lee Y."/>
            <person name="Oh S."/>
            <person name="Lee J.H."/>
            <person name="Choi E."/>
            <person name="Choi E."/>
            <person name="Lee S.E."/>
            <person name="Jeon J."/>
            <person name="Kim H."/>
            <person name="Choi G."/>
            <person name="Song H."/>
            <person name="Lee J."/>
            <person name="Lee S.C."/>
            <person name="Kwon J.K."/>
            <person name="Lee H.Y."/>
            <person name="Koo N."/>
            <person name="Hong Y."/>
            <person name="Kim R.W."/>
            <person name="Kang W.H."/>
            <person name="Huh J.H."/>
            <person name="Kang B.C."/>
            <person name="Yang T.J."/>
            <person name="Lee Y.H."/>
            <person name="Bennetzen J.L."/>
            <person name="Choi D."/>
        </authorList>
    </citation>
    <scope>NUCLEOTIDE SEQUENCE [LARGE SCALE GENOMIC DNA]</scope>
    <source>
        <strain evidence="6">cv. CM334</strain>
    </source>
</reference>
<sequence>MVQIMSIIQKQCMVLIMSMTDADHVHDTDDVQKMDNIHDPGTIPVVNSALEETHSSEEVKLTLTDTGAGKEKKWLGWPGENVFRMLVPIQKVGGIIGRKGEYIKKTCEETKACIKVLDVPRSIALCPVMISAKEVSSLSIPPAMDGLLKVHKQIVDVDTDSANAPSGAGRPITTRLLVAASQAGNLIGKQGSTIKSIQDTSHCTIRVIGEEHLPVFALPDDSIVEIEGEPSRVHKAVEMVASHLRKYLVDRSVIVVFEMQVSLLAESNAKCSTNQNMPPSGHTQSWGPPPSSFPGSAGVRPGFGSNTQYILPPQQFDDYFPPVDMPPLENQPRQGPPTYNRDASVRTYGTNVETQQSMVTKVTQNMQISLSYADVVIGTSGSNISYIRRASVACIAIQETRGVPGEMTVEITGSASQVQTAQQLFQNSLADATSSMQNMAAGPPSQGYNPYSQGPGYTSPLGGTGHPSAADYGSVYGSSYGY</sequence>
<feature type="domain" description="K Homology" evidence="4">
    <location>
        <begin position="79"/>
        <end position="152"/>
    </location>
</feature>
<dbReference type="PANTHER" id="PTHR10288">
    <property type="entry name" value="KH DOMAIN CONTAINING RNA BINDING PROTEIN"/>
    <property type="match status" value="1"/>
</dbReference>
<dbReference type="Pfam" id="PF00013">
    <property type="entry name" value="KH_1"/>
    <property type="match status" value="3"/>
</dbReference>
<dbReference type="GO" id="GO:0003729">
    <property type="term" value="F:mRNA binding"/>
    <property type="evidence" value="ECO:0000318"/>
    <property type="project" value="GO_Central"/>
</dbReference>
<evidence type="ECO:0000313" key="5">
    <source>
        <dbReference type="EMBL" id="PHT86763.1"/>
    </source>
</evidence>
<dbReference type="OMA" id="VHNMNNI"/>
<evidence type="ECO:0000313" key="6">
    <source>
        <dbReference type="Proteomes" id="UP000222542"/>
    </source>
</evidence>
<feature type="region of interest" description="Disordered" evidence="3">
    <location>
        <begin position="439"/>
        <end position="463"/>
    </location>
</feature>
<organism evidence="5 6">
    <name type="scientific">Capsicum annuum</name>
    <name type="common">Capsicum pepper</name>
    <dbReference type="NCBI Taxonomy" id="4072"/>
    <lineage>
        <taxon>Eukaryota</taxon>
        <taxon>Viridiplantae</taxon>
        <taxon>Streptophyta</taxon>
        <taxon>Embryophyta</taxon>
        <taxon>Tracheophyta</taxon>
        <taxon>Spermatophyta</taxon>
        <taxon>Magnoliopsida</taxon>
        <taxon>eudicotyledons</taxon>
        <taxon>Gunneridae</taxon>
        <taxon>Pentapetalae</taxon>
        <taxon>asterids</taxon>
        <taxon>lamiids</taxon>
        <taxon>Solanales</taxon>
        <taxon>Solanaceae</taxon>
        <taxon>Solanoideae</taxon>
        <taxon>Capsiceae</taxon>
        <taxon>Capsicum</taxon>
    </lineage>
</organism>
<protein>
    <submittedName>
        <fullName evidence="5">Flowering locus K -like proteiny domain</fullName>
    </submittedName>
</protein>
<evidence type="ECO:0000256" key="3">
    <source>
        <dbReference type="SAM" id="MobiDB-lite"/>
    </source>
</evidence>
<dbReference type="SUPFAM" id="SSF54791">
    <property type="entry name" value="Eukaryotic type KH-domain (KH-domain type I)"/>
    <property type="match status" value="3"/>
</dbReference>
<feature type="domain" description="K Homology" evidence="4">
    <location>
        <begin position="170"/>
        <end position="245"/>
    </location>
</feature>
<dbReference type="SMART" id="SM00322">
    <property type="entry name" value="KH"/>
    <property type="match status" value="3"/>
</dbReference>
<comment type="caution">
    <text evidence="5">The sequence shown here is derived from an EMBL/GenBank/DDBJ whole genome shotgun (WGS) entry which is preliminary data.</text>
</comment>
<keyword evidence="1" id="KW-0677">Repeat</keyword>
<dbReference type="Proteomes" id="UP000222542">
    <property type="component" value="Unassembled WGS sequence"/>
</dbReference>
<proteinExistence type="predicted"/>
<gene>
    <name evidence="5" type="ORF">T459_08869</name>
</gene>
<dbReference type="GO" id="GO:0005634">
    <property type="term" value="C:nucleus"/>
    <property type="evidence" value="ECO:0000318"/>
    <property type="project" value="GO_Central"/>
</dbReference>
<evidence type="ECO:0000259" key="4">
    <source>
        <dbReference type="SMART" id="SM00322"/>
    </source>
</evidence>
<dbReference type="EMBL" id="AYRZ02000003">
    <property type="protein sequence ID" value="PHT86763.1"/>
    <property type="molecule type" value="Genomic_DNA"/>
</dbReference>
<feature type="region of interest" description="Disordered" evidence="3">
    <location>
        <begin position="274"/>
        <end position="299"/>
    </location>
</feature>
<accession>A0A2G2ZXQ1</accession>
<evidence type="ECO:0000256" key="1">
    <source>
        <dbReference type="ARBA" id="ARBA00022737"/>
    </source>
</evidence>